<evidence type="ECO:0000313" key="9">
    <source>
        <dbReference type="Proteomes" id="UP000515708"/>
    </source>
</evidence>
<dbReference type="GO" id="GO:0005576">
    <property type="term" value="C:extracellular region"/>
    <property type="evidence" value="ECO:0007669"/>
    <property type="project" value="InterPro"/>
</dbReference>
<evidence type="ECO:0000256" key="1">
    <source>
        <dbReference type="ARBA" id="ARBA00006699"/>
    </source>
</evidence>
<dbReference type="PANTHER" id="PTHR38481">
    <property type="entry name" value="HYALURONATE LYASE"/>
    <property type="match status" value="1"/>
</dbReference>
<gene>
    <name evidence="8" type="ORF">FVO59_03415</name>
</gene>
<dbReference type="GO" id="GO:0030246">
    <property type="term" value="F:carbohydrate binding"/>
    <property type="evidence" value="ECO:0007669"/>
    <property type="project" value="InterPro"/>
</dbReference>
<evidence type="ECO:0000259" key="5">
    <source>
        <dbReference type="Pfam" id="PF02278"/>
    </source>
</evidence>
<dbReference type="PANTHER" id="PTHR38481:SF1">
    <property type="entry name" value="HYALURONATE LYASE"/>
    <property type="match status" value="1"/>
</dbReference>
<dbReference type="InterPro" id="IPR011071">
    <property type="entry name" value="Lyase_8-like_C"/>
</dbReference>
<evidence type="ECO:0000256" key="4">
    <source>
        <dbReference type="PIRSR" id="PIRSR638970-1"/>
    </source>
</evidence>
<name>A0A7D8A734_9MICO</name>
<dbReference type="SUPFAM" id="SSF74650">
    <property type="entry name" value="Galactose mutarotase-like"/>
    <property type="match status" value="1"/>
</dbReference>
<evidence type="ECO:0000256" key="3">
    <source>
        <dbReference type="ARBA" id="ARBA00023239"/>
    </source>
</evidence>
<dbReference type="InterPro" id="IPR011013">
    <property type="entry name" value="Gal_mutarotase_sf_dom"/>
</dbReference>
<dbReference type="Proteomes" id="UP000515708">
    <property type="component" value="Chromosome"/>
</dbReference>
<dbReference type="InterPro" id="IPR004103">
    <property type="entry name" value="Lyase_8_C"/>
</dbReference>
<organism evidence="8 9">
    <name type="scientific">Microbacterium esteraromaticum</name>
    <dbReference type="NCBI Taxonomy" id="57043"/>
    <lineage>
        <taxon>Bacteria</taxon>
        <taxon>Bacillati</taxon>
        <taxon>Actinomycetota</taxon>
        <taxon>Actinomycetes</taxon>
        <taxon>Micrococcales</taxon>
        <taxon>Microbacteriaceae</taxon>
        <taxon>Microbacterium</taxon>
    </lineage>
</organism>
<feature type="active site" evidence="4">
    <location>
        <position position="338"/>
    </location>
</feature>
<feature type="domain" description="Polysaccharide lyase family 8 C-terminal" evidence="6">
    <location>
        <begin position="693"/>
        <end position="755"/>
    </location>
</feature>
<dbReference type="Pfam" id="PF02278">
    <property type="entry name" value="Lyase_8"/>
    <property type="match status" value="1"/>
</dbReference>
<dbReference type="InterPro" id="IPR012970">
    <property type="entry name" value="Lyase_8_alpha_N"/>
</dbReference>
<dbReference type="InterPro" id="IPR038970">
    <property type="entry name" value="Lyase_8"/>
</dbReference>
<evidence type="ECO:0000259" key="7">
    <source>
        <dbReference type="Pfam" id="PF08124"/>
    </source>
</evidence>
<feature type="active site" evidence="4">
    <location>
        <position position="275"/>
    </location>
</feature>
<dbReference type="PROSITE" id="PS51318">
    <property type="entry name" value="TAT"/>
    <property type="match status" value="1"/>
</dbReference>
<accession>A0A7D8A734</accession>
<evidence type="ECO:0000313" key="8">
    <source>
        <dbReference type="EMBL" id="QMU96360.1"/>
    </source>
</evidence>
<reference evidence="8 9" key="1">
    <citation type="journal article" date="2020" name="Front. Microbiol.">
        <title>Design of Bacterial Strain-Specific qPCR Assays Using NGS Data and Publicly Available Resources and Its Application to Track Biocontrol Strains.</title>
        <authorList>
            <person name="Hernandez I."/>
            <person name="Sant C."/>
            <person name="Martinez R."/>
            <person name="Fernandez C."/>
        </authorList>
    </citation>
    <scope>NUCLEOTIDE SEQUENCE [LARGE SCALE GENOMIC DNA]</scope>
    <source>
        <strain evidence="8 9">B24</strain>
    </source>
</reference>
<feature type="active site" evidence="4">
    <location>
        <position position="284"/>
    </location>
</feature>
<keyword evidence="2" id="KW-0732">Signal</keyword>
<sequence>MFTPTRRTVLQLGGFAVASALLIDAGRPLTAAASLRPLAVGSAEVEALRTRWVETLTGRSIITGSPATFASAIARQDRGTDALLAKVSPTATRYFSDQDWSIGATDIAKSNAMRMNYSGIQTLAVSWSTPGSKHEGSPAVLDAALRGLAHMHERIYNPGTSWWGNWWSWNIGAAQPLANTMALLHVELDQAEIDAYCAAIDHFLPQRDPRMQLHPTGPKESDGANRVDICQAIIVRAIAQPDAELLHASVAALSDTWQYITEGNGFFRDGSFVQHSTIGYTGTYGLVLLGGLAKLFALLAGTAFDVADPSRANVTGVVEASFAPLMFRGQMMDAVRGRAVARYAERSITNGNDLIEHTLRLAQSADAVTAARWRGLCRQWIEGNSAANITSTNSIVRLSLVTELLDSDTAAVPDPTGPRLFPAMDRLVHRSADGSWALAVAMCSNRIAWHEGTEAENFEGVKTSQGMTYLYLRGDEDHFDDEFWSTSDLTAPPGTTVDLTPLPRNPEGEWGERTPSNEWTGGVVFEDTALSAMHLVAPGGTGLVARKAWFTLPDAYVALGAGISTASEGEVRTTIEHRNLGTSARRLLVDGAPVAAQQTVSGARWAHLDGVGGYVLLDGPADLIAGVDERAGTWRLNSTNAAAGTDVLQRRWYGTLSLSHGAGAAAGGGYAYAVHPGADADATAAAARSPRARVLRNDEVAQAIHHSGHVTAAAFWAAGTAGALTADRAACVIARITPGMVRMSVSDPTQAAATLVVDVADADVSRVKGAHAARVGLARRGAGVRLTIDTSGTAGTTLQFSLHR</sequence>
<dbReference type="SUPFAM" id="SSF49863">
    <property type="entry name" value="Hyaluronate lyase-like, C-terminal domain"/>
    <property type="match status" value="1"/>
</dbReference>
<evidence type="ECO:0000256" key="2">
    <source>
        <dbReference type="ARBA" id="ARBA00022729"/>
    </source>
</evidence>
<evidence type="ECO:0000259" key="6">
    <source>
        <dbReference type="Pfam" id="PF02884"/>
    </source>
</evidence>
<dbReference type="AlphaFoldDB" id="A0A7D8A734"/>
<dbReference type="InterPro" id="IPR006311">
    <property type="entry name" value="TAT_signal"/>
</dbReference>
<dbReference type="InterPro" id="IPR008929">
    <property type="entry name" value="Chondroitin_lyas"/>
</dbReference>
<dbReference type="SUPFAM" id="SSF48230">
    <property type="entry name" value="Chondroitin AC/alginate lyase"/>
    <property type="match status" value="1"/>
</dbReference>
<keyword evidence="3 8" id="KW-0456">Lyase</keyword>
<dbReference type="InterPro" id="IPR003159">
    <property type="entry name" value="Lyase_8_central_dom"/>
</dbReference>
<dbReference type="GO" id="GO:0005975">
    <property type="term" value="P:carbohydrate metabolic process"/>
    <property type="evidence" value="ECO:0007669"/>
    <property type="project" value="InterPro"/>
</dbReference>
<dbReference type="RefSeq" id="WP_182254662.1">
    <property type="nucleotide sequence ID" value="NZ_CP043732.1"/>
</dbReference>
<comment type="similarity">
    <text evidence="1">Belongs to the polysaccharide lyase 8 family.</text>
</comment>
<dbReference type="GO" id="GO:0016837">
    <property type="term" value="F:carbon-oxygen lyase activity, acting on polysaccharides"/>
    <property type="evidence" value="ECO:0007669"/>
    <property type="project" value="UniProtKB-ARBA"/>
</dbReference>
<dbReference type="Gene3D" id="2.70.98.10">
    <property type="match status" value="1"/>
</dbReference>
<dbReference type="Pfam" id="PF02884">
    <property type="entry name" value="Lyase_8_C"/>
    <property type="match status" value="1"/>
</dbReference>
<proteinExistence type="inferred from homology"/>
<dbReference type="Gene3D" id="1.50.10.100">
    <property type="entry name" value="Chondroitin AC/alginate lyase"/>
    <property type="match status" value="1"/>
</dbReference>
<dbReference type="EMBL" id="CP043732">
    <property type="protein sequence ID" value="QMU96360.1"/>
    <property type="molecule type" value="Genomic_DNA"/>
</dbReference>
<feature type="domain" description="Polysaccharide lyase 8 N-terminal alpha-helical" evidence="7">
    <location>
        <begin position="52"/>
        <end position="378"/>
    </location>
</feature>
<dbReference type="Gene3D" id="2.60.220.10">
    <property type="entry name" value="Polysaccharide lyase family 8-like, C-terminal"/>
    <property type="match status" value="1"/>
</dbReference>
<dbReference type="InterPro" id="IPR014718">
    <property type="entry name" value="GH-type_carb-bd"/>
</dbReference>
<protein>
    <submittedName>
        <fullName evidence="8">Polysaccharide lyase 8 family protein</fullName>
    </submittedName>
</protein>
<feature type="domain" description="Polysaccharide lyase family 8 central" evidence="5">
    <location>
        <begin position="419"/>
        <end position="679"/>
    </location>
</feature>
<dbReference type="CDD" id="cd01083">
    <property type="entry name" value="GAG_Lyase"/>
    <property type="match status" value="1"/>
</dbReference>
<dbReference type="Pfam" id="PF08124">
    <property type="entry name" value="Lyase_8_N"/>
    <property type="match status" value="1"/>
</dbReference>